<dbReference type="Proteomes" id="UP001054854">
    <property type="component" value="Unassembled WGS sequence"/>
</dbReference>
<evidence type="ECO:0000313" key="2">
    <source>
        <dbReference type="EMBL" id="GHJ29562.1"/>
    </source>
</evidence>
<dbReference type="EMBL" id="BNEK01000003">
    <property type="protein sequence ID" value="GHJ29562.1"/>
    <property type="molecule type" value="Genomic_DNA"/>
</dbReference>
<feature type="compositionally biased region" description="Low complexity" evidence="1">
    <location>
        <begin position="1"/>
        <end position="16"/>
    </location>
</feature>
<gene>
    <name evidence="2" type="ORF">TPA0910_39950</name>
</gene>
<feature type="region of interest" description="Disordered" evidence="1">
    <location>
        <begin position="1"/>
        <end position="74"/>
    </location>
</feature>
<organism evidence="2 3">
    <name type="scientific">Streptomyces hygroscopicus</name>
    <dbReference type="NCBI Taxonomy" id="1912"/>
    <lineage>
        <taxon>Bacteria</taxon>
        <taxon>Bacillati</taxon>
        <taxon>Actinomycetota</taxon>
        <taxon>Actinomycetes</taxon>
        <taxon>Kitasatosporales</taxon>
        <taxon>Streptomycetaceae</taxon>
        <taxon>Streptomyces</taxon>
        <taxon>Streptomyces violaceusniger group</taxon>
    </lineage>
</organism>
<reference evidence="2" key="1">
    <citation type="submission" date="2024-05" db="EMBL/GenBank/DDBJ databases">
        <title>Whole genome shotgun sequence of Streptomyces hygroscopicus NBRC 113678.</title>
        <authorList>
            <person name="Komaki H."/>
            <person name="Tamura T."/>
        </authorList>
    </citation>
    <scope>NUCLEOTIDE SEQUENCE</scope>
    <source>
        <strain evidence="2">N11-34</strain>
    </source>
</reference>
<name>A0ABQ3U2E9_STRHY</name>
<feature type="compositionally biased region" description="Basic and acidic residues" evidence="1">
    <location>
        <begin position="55"/>
        <end position="74"/>
    </location>
</feature>
<dbReference type="RefSeq" id="WP_236257610.1">
    <property type="nucleotide sequence ID" value="NZ_BNEK01000003.1"/>
</dbReference>
<evidence type="ECO:0000313" key="3">
    <source>
        <dbReference type="Proteomes" id="UP001054854"/>
    </source>
</evidence>
<keyword evidence="3" id="KW-1185">Reference proteome</keyword>
<accession>A0ABQ3U2E9</accession>
<evidence type="ECO:0000256" key="1">
    <source>
        <dbReference type="SAM" id="MobiDB-lite"/>
    </source>
</evidence>
<proteinExistence type="predicted"/>
<comment type="caution">
    <text evidence="2">The sequence shown here is derived from an EMBL/GenBank/DDBJ whole genome shotgun (WGS) entry which is preliminary data.</text>
</comment>
<sequence length="74" mass="8190">MFAQGAGEQSGQGSEQCTVRPSGLGRGDLPTQNREFVPQDQYLYILGRSGSSHQEQPREDPRGDQVGKPYQHED</sequence>
<protein>
    <submittedName>
        <fullName evidence="2">Uncharacterized protein</fullName>
    </submittedName>
</protein>